<dbReference type="EMBL" id="KB309409">
    <property type="protein sequence ID" value="ELT94477.1"/>
    <property type="molecule type" value="Genomic_DNA"/>
</dbReference>
<evidence type="ECO:0000313" key="1">
    <source>
        <dbReference type="EMBL" id="ELT94477.1"/>
    </source>
</evidence>
<dbReference type="EnsemblMetazoa" id="CapteT210037">
    <property type="protein sequence ID" value="CapteP210037"/>
    <property type="gene ID" value="CapteG210037"/>
</dbReference>
<accession>R7TLT5</accession>
<evidence type="ECO:0000313" key="2">
    <source>
        <dbReference type="EnsemblMetazoa" id="CapteP210037"/>
    </source>
</evidence>
<dbReference type="EMBL" id="AMQN01029172">
    <property type="status" value="NOT_ANNOTATED_CDS"/>
    <property type="molecule type" value="Genomic_DNA"/>
</dbReference>
<dbReference type="EMBL" id="AMQN01029171">
    <property type="status" value="NOT_ANNOTATED_CDS"/>
    <property type="molecule type" value="Genomic_DNA"/>
</dbReference>
<name>R7TLT5_CAPTE</name>
<sequence>METFNTEFEVVYDEDEEETWHFPLLKDLRNVMGKITPQQEASCSANKRSRTGCTVPCQPTVCGTDLAPVGHPTVCGTEEVHVIEGDKRTNNRQSSCFNAARMEIQRQIDFRG</sequence>
<dbReference type="Proteomes" id="UP000014760">
    <property type="component" value="Unassembled WGS sequence"/>
</dbReference>
<reference evidence="1 3" key="2">
    <citation type="journal article" date="2013" name="Nature">
        <title>Insights into bilaterian evolution from three spiralian genomes.</title>
        <authorList>
            <person name="Simakov O."/>
            <person name="Marletaz F."/>
            <person name="Cho S.J."/>
            <person name="Edsinger-Gonzales E."/>
            <person name="Havlak P."/>
            <person name="Hellsten U."/>
            <person name="Kuo D.H."/>
            <person name="Larsson T."/>
            <person name="Lv J."/>
            <person name="Arendt D."/>
            <person name="Savage R."/>
            <person name="Osoegawa K."/>
            <person name="de Jong P."/>
            <person name="Grimwood J."/>
            <person name="Chapman J.A."/>
            <person name="Shapiro H."/>
            <person name="Aerts A."/>
            <person name="Otillar R.P."/>
            <person name="Terry A.Y."/>
            <person name="Boore J.L."/>
            <person name="Grigoriev I.V."/>
            <person name="Lindberg D.R."/>
            <person name="Seaver E.C."/>
            <person name="Weisblat D.A."/>
            <person name="Putnam N.H."/>
            <person name="Rokhsar D.S."/>
        </authorList>
    </citation>
    <scope>NUCLEOTIDE SEQUENCE</scope>
    <source>
        <strain evidence="1 3">I ESC-2004</strain>
    </source>
</reference>
<protein>
    <submittedName>
        <fullName evidence="1 2">Uncharacterized protein</fullName>
    </submittedName>
</protein>
<reference evidence="3" key="1">
    <citation type="submission" date="2012-12" db="EMBL/GenBank/DDBJ databases">
        <authorList>
            <person name="Hellsten U."/>
            <person name="Grimwood J."/>
            <person name="Chapman J.A."/>
            <person name="Shapiro H."/>
            <person name="Aerts A."/>
            <person name="Otillar R.P."/>
            <person name="Terry A.Y."/>
            <person name="Boore J.L."/>
            <person name="Simakov O."/>
            <person name="Marletaz F."/>
            <person name="Cho S.-J."/>
            <person name="Edsinger-Gonzales E."/>
            <person name="Havlak P."/>
            <person name="Kuo D.-H."/>
            <person name="Larsson T."/>
            <person name="Lv J."/>
            <person name="Arendt D."/>
            <person name="Savage R."/>
            <person name="Osoegawa K."/>
            <person name="de Jong P."/>
            <person name="Lindberg D.R."/>
            <person name="Seaver E.C."/>
            <person name="Weisblat D.A."/>
            <person name="Putnam N.H."/>
            <person name="Grigoriev I.V."/>
            <person name="Rokhsar D.S."/>
        </authorList>
    </citation>
    <scope>NUCLEOTIDE SEQUENCE</scope>
    <source>
        <strain evidence="3">I ESC-2004</strain>
    </source>
</reference>
<gene>
    <name evidence="1" type="ORF">CAPTEDRAFT_210037</name>
</gene>
<reference evidence="2" key="3">
    <citation type="submission" date="2015-06" db="UniProtKB">
        <authorList>
            <consortium name="EnsemblMetazoa"/>
        </authorList>
    </citation>
    <scope>IDENTIFICATION</scope>
</reference>
<dbReference type="HOGENOM" id="CLU_2148227_0_0_1"/>
<organism evidence="1">
    <name type="scientific">Capitella teleta</name>
    <name type="common">Polychaete worm</name>
    <dbReference type="NCBI Taxonomy" id="283909"/>
    <lineage>
        <taxon>Eukaryota</taxon>
        <taxon>Metazoa</taxon>
        <taxon>Spiralia</taxon>
        <taxon>Lophotrochozoa</taxon>
        <taxon>Annelida</taxon>
        <taxon>Polychaeta</taxon>
        <taxon>Sedentaria</taxon>
        <taxon>Scolecida</taxon>
        <taxon>Capitellidae</taxon>
        <taxon>Capitella</taxon>
    </lineage>
</organism>
<evidence type="ECO:0000313" key="3">
    <source>
        <dbReference type="Proteomes" id="UP000014760"/>
    </source>
</evidence>
<dbReference type="AlphaFoldDB" id="R7TLT5"/>
<proteinExistence type="predicted"/>
<keyword evidence="3" id="KW-1185">Reference proteome</keyword>